<name>A0A2H0VG22_9BACT</name>
<evidence type="ECO:0000256" key="6">
    <source>
        <dbReference type="ARBA" id="ARBA00022989"/>
    </source>
</evidence>
<feature type="transmembrane region" description="Helical" evidence="8">
    <location>
        <begin position="139"/>
        <end position="160"/>
    </location>
</feature>
<keyword evidence="3" id="KW-0813">Transport</keyword>
<evidence type="ECO:0000256" key="1">
    <source>
        <dbReference type="ARBA" id="ARBA00004651"/>
    </source>
</evidence>
<feature type="transmembrane region" description="Helical" evidence="8">
    <location>
        <begin position="292"/>
        <end position="321"/>
    </location>
</feature>
<keyword evidence="5 8" id="KW-0812">Transmembrane</keyword>
<evidence type="ECO:0000256" key="8">
    <source>
        <dbReference type="SAM" id="Phobius"/>
    </source>
</evidence>
<feature type="transmembrane region" description="Helical" evidence="8">
    <location>
        <begin position="202"/>
        <end position="231"/>
    </location>
</feature>
<organism evidence="9 10">
    <name type="scientific">Candidatus Colwellbacteria bacterium CG10_big_fil_rev_8_21_14_0_10_42_22</name>
    <dbReference type="NCBI Taxonomy" id="1974540"/>
    <lineage>
        <taxon>Bacteria</taxon>
        <taxon>Candidatus Colwelliibacteriota</taxon>
    </lineage>
</organism>
<dbReference type="GO" id="GO:0055085">
    <property type="term" value="P:transmembrane transport"/>
    <property type="evidence" value="ECO:0007669"/>
    <property type="project" value="TreeGrafter"/>
</dbReference>
<dbReference type="InterPro" id="IPR002549">
    <property type="entry name" value="AI-2E-like"/>
</dbReference>
<comment type="caution">
    <text evidence="9">The sequence shown here is derived from an EMBL/GenBank/DDBJ whole genome shotgun (WGS) entry which is preliminary data.</text>
</comment>
<evidence type="ECO:0000313" key="10">
    <source>
        <dbReference type="Proteomes" id="UP000231466"/>
    </source>
</evidence>
<evidence type="ECO:0008006" key="11">
    <source>
        <dbReference type="Google" id="ProtNLM"/>
    </source>
</evidence>
<dbReference type="AlphaFoldDB" id="A0A2H0VG22"/>
<keyword evidence="6 8" id="KW-1133">Transmembrane helix</keyword>
<proteinExistence type="inferred from homology"/>
<feature type="transmembrane region" description="Helical" evidence="8">
    <location>
        <begin position="9"/>
        <end position="28"/>
    </location>
</feature>
<dbReference type="PANTHER" id="PTHR21716:SF53">
    <property type="entry name" value="PERMEASE PERM-RELATED"/>
    <property type="match status" value="1"/>
</dbReference>
<keyword evidence="7 8" id="KW-0472">Membrane</keyword>
<dbReference type="Proteomes" id="UP000231466">
    <property type="component" value="Unassembled WGS sequence"/>
</dbReference>
<dbReference type="GO" id="GO:0005886">
    <property type="term" value="C:plasma membrane"/>
    <property type="evidence" value="ECO:0007669"/>
    <property type="project" value="UniProtKB-SubCell"/>
</dbReference>
<protein>
    <recommendedName>
        <fullName evidence="11">AI-2E family transporter</fullName>
    </recommendedName>
</protein>
<gene>
    <name evidence="9" type="ORF">COT89_01285</name>
</gene>
<evidence type="ECO:0000256" key="3">
    <source>
        <dbReference type="ARBA" id="ARBA00022448"/>
    </source>
</evidence>
<accession>A0A2H0VG22</accession>
<comment type="similarity">
    <text evidence="2">Belongs to the autoinducer-2 exporter (AI-2E) (TC 2.A.86) family.</text>
</comment>
<keyword evidence="4" id="KW-1003">Cell membrane</keyword>
<evidence type="ECO:0000256" key="5">
    <source>
        <dbReference type="ARBA" id="ARBA00022692"/>
    </source>
</evidence>
<dbReference type="PANTHER" id="PTHR21716">
    <property type="entry name" value="TRANSMEMBRANE PROTEIN"/>
    <property type="match status" value="1"/>
</dbReference>
<evidence type="ECO:0000256" key="2">
    <source>
        <dbReference type="ARBA" id="ARBA00009773"/>
    </source>
</evidence>
<dbReference type="EMBL" id="PFAH01000005">
    <property type="protein sequence ID" value="PIR98055.1"/>
    <property type="molecule type" value="Genomic_DNA"/>
</dbReference>
<sequence length="342" mass="37223">MAQPNSIEISWISLWRVLFMLGLGIALYMMRETVAILLLALIVSTVLDRPVDSLERHKVPRILGTILVYLASFVLLAFLFYTVIPIAIIELGHLFNNLGGFVNDSLGVELSNGSAIFTNPDIQRFTGSLLSGEISFIEVLGRLVGGVTFVIATLVLSFYLTVSRDGVKKFLVAIFPDSTEEKVVTLYERTKKRIGKWFQAQLFLSLIIGLLAFTGLSLLGVKYALVLAVIASALELIPIVGPIFAGALAVSIALSSSLTLGFYTLLLFLGIQQLENNVFVPLVMRKRIGVHPVMILVAILGGAQIAGMVGVLLAVPTAVFIQEMAEEWMSVKTSKRKGRLAV</sequence>
<evidence type="ECO:0000313" key="9">
    <source>
        <dbReference type="EMBL" id="PIR98055.1"/>
    </source>
</evidence>
<feature type="transmembrane region" description="Helical" evidence="8">
    <location>
        <begin position="243"/>
        <end position="271"/>
    </location>
</feature>
<comment type="subcellular location">
    <subcellularLocation>
        <location evidence="1">Cell membrane</location>
        <topology evidence="1">Multi-pass membrane protein</topology>
    </subcellularLocation>
</comment>
<feature type="transmembrane region" description="Helical" evidence="8">
    <location>
        <begin position="63"/>
        <end position="89"/>
    </location>
</feature>
<feature type="transmembrane region" description="Helical" evidence="8">
    <location>
        <begin position="34"/>
        <end position="51"/>
    </location>
</feature>
<reference evidence="10" key="1">
    <citation type="submission" date="2017-09" db="EMBL/GenBank/DDBJ databases">
        <title>Depth-based differentiation of microbial function through sediment-hosted aquifers and enrichment of novel symbionts in the deep terrestrial subsurface.</title>
        <authorList>
            <person name="Probst A.J."/>
            <person name="Ladd B."/>
            <person name="Jarett J.K."/>
            <person name="Geller-Mcgrath D.E."/>
            <person name="Sieber C.M.K."/>
            <person name="Emerson J.B."/>
            <person name="Anantharaman K."/>
            <person name="Thomas B.C."/>
            <person name="Malmstrom R."/>
            <person name="Stieglmeier M."/>
            <person name="Klingl A."/>
            <person name="Woyke T."/>
            <person name="Ryan C.M."/>
            <person name="Banfield J.F."/>
        </authorList>
    </citation>
    <scope>NUCLEOTIDE SEQUENCE [LARGE SCALE GENOMIC DNA]</scope>
</reference>
<dbReference type="Pfam" id="PF01594">
    <property type="entry name" value="AI-2E_transport"/>
    <property type="match status" value="1"/>
</dbReference>
<evidence type="ECO:0000256" key="7">
    <source>
        <dbReference type="ARBA" id="ARBA00023136"/>
    </source>
</evidence>
<evidence type="ECO:0000256" key="4">
    <source>
        <dbReference type="ARBA" id="ARBA00022475"/>
    </source>
</evidence>